<dbReference type="Gene3D" id="2.60.40.60">
    <property type="entry name" value="Cadherins"/>
    <property type="match status" value="2"/>
</dbReference>
<evidence type="ECO:0000256" key="15">
    <source>
        <dbReference type="SAM" id="MobiDB-lite"/>
    </source>
</evidence>
<keyword evidence="3 13" id="KW-0812">Transmembrane</keyword>
<dbReference type="PROSITE" id="PS50268">
    <property type="entry name" value="CADHERIN_2"/>
    <property type="match status" value="3"/>
</dbReference>
<dbReference type="InterPro" id="IPR002126">
    <property type="entry name" value="Cadherin-like_dom"/>
</dbReference>
<comment type="subcellular location">
    <subcellularLocation>
        <location evidence="1 13">Cell membrane</location>
        <topology evidence="1 13">Single-pass type I membrane protein</topology>
    </subcellularLocation>
</comment>
<keyword evidence="4" id="KW-0479">Metal-binding</keyword>
<dbReference type="GO" id="GO:0007043">
    <property type="term" value="P:cell-cell junction assembly"/>
    <property type="evidence" value="ECO:0007669"/>
    <property type="project" value="TreeGrafter"/>
</dbReference>
<evidence type="ECO:0000256" key="7">
    <source>
        <dbReference type="ARBA" id="ARBA00022889"/>
    </source>
</evidence>
<feature type="region of interest" description="Disordered" evidence="15">
    <location>
        <begin position="433"/>
        <end position="465"/>
    </location>
</feature>
<gene>
    <name evidence="18" type="ORF">J1605_012953</name>
</gene>
<dbReference type="InterPro" id="IPR020894">
    <property type="entry name" value="Cadherin_CS"/>
</dbReference>
<protein>
    <recommendedName>
        <fullName evidence="11">Cadherin-4</fullName>
    </recommendedName>
</protein>
<evidence type="ECO:0000256" key="8">
    <source>
        <dbReference type="ARBA" id="ARBA00022989"/>
    </source>
</evidence>
<dbReference type="InterPro" id="IPR000233">
    <property type="entry name" value="Cadherin_Y-type_LIR"/>
</dbReference>
<dbReference type="PANTHER" id="PTHR24027:SF81">
    <property type="entry name" value="CADHERIN-4"/>
    <property type="match status" value="1"/>
</dbReference>
<dbReference type="InterPro" id="IPR015919">
    <property type="entry name" value="Cadherin-like_sf"/>
</dbReference>
<proteinExistence type="predicted"/>
<keyword evidence="2" id="KW-1003">Cell membrane</keyword>
<dbReference type="GO" id="GO:0016477">
    <property type="term" value="P:cell migration"/>
    <property type="evidence" value="ECO:0007669"/>
    <property type="project" value="TreeGrafter"/>
</dbReference>
<keyword evidence="6 12" id="KW-0106">Calcium</keyword>
<dbReference type="Pfam" id="PF00028">
    <property type="entry name" value="Cadherin"/>
    <property type="match status" value="1"/>
</dbReference>
<dbReference type="InterPro" id="IPR039808">
    <property type="entry name" value="Cadherin"/>
</dbReference>
<dbReference type="GO" id="GO:0016342">
    <property type="term" value="C:catenin complex"/>
    <property type="evidence" value="ECO:0007669"/>
    <property type="project" value="TreeGrafter"/>
</dbReference>
<feature type="domain" description="Cadherin" evidence="17">
    <location>
        <begin position="287"/>
        <end position="395"/>
    </location>
</feature>
<sequence>MDNSQGLDLLGCREQGGAPALLMLDECRSRWRGGVPGGSCSPRGAQLRLLHDVGSWGTASLGADLLGPEQGGCRPSSPTGTTLPAGLAGTQANSPSRRLSFQAVDYELNRAFMLTVMVSNQAPLASGIQLSFQSTAGVTISVMDINEAPYFPSNHKLIRLEEGVPTGTVLTTFSAVDPDRFMQQAVRWAHRAPSGPGNGVPRPPYSKLSDPANWLHINATNGQISTAAILDRESLYVKNNVYEATFLAADNGVTHVITRVRPTGIPPASGTGTLQIYLIDINDNAPELLPKEAQICEKPSLDTINITAADADVDPNIGPYVFELPFVPASVRKNWTITRLNGDYAQLSLRILYLEAGVYDVPIIVTDSGNPPLSNTSIIKVKVCPCDENGDCSTMGAVAAAGLGTGAIVAILICIIILLSECSWSWGDGRRGPGLPTAPSPGPALPARRLPEAPPNRAPDNGHRRWRPRVRTFPRMHAPVQTHAHLLTRAPCPTAMVLLFVVWMRRREKERHTKQLLIDPEDDVRDNILKYDEEGGGEEDQDYDLSQLQQPEAVEHVLSKAPGVRRVDERPVGAEPRYPARPVVPHPGDIGDFISELRFLGAPPAPAPHPNPCLHGPQGLRAADNDPTAPPYDSLLVFDYEGSGSSAGSVSSLSSSSSGSQDYDYLNDWGPRFKKLADLYAGGEEE</sequence>
<dbReference type="PRINTS" id="PR00205">
    <property type="entry name" value="CADHERIN"/>
</dbReference>
<dbReference type="AlphaFoldDB" id="A0AB34GFT6"/>
<dbReference type="GO" id="GO:0007156">
    <property type="term" value="P:homophilic cell adhesion via plasma membrane adhesion molecules"/>
    <property type="evidence" value="ECO:0007669"/>
    <property type="project" value="InterPro"/>
</dbReference>
<dbReference type="EMBL" id="JAIQCJ010002232">
    <property type="protein sequence ID" value="KAJ8779102.1"/>
    <property type="molecule type" value="Genomic_DNA"/>
</dbReference>
<dbReference type="Gene3D" id="4.10.900.10">
    <property type="entry name" value="TCF3-CBD (Catenin binding domain)"/>
    <property type="match status" value="1"/>
</dbReference>
<evidence type="ECO:0000259" key="17">
    <source>
        <dbReference type="PROSITE" id="PS50268"/>
    </source>
</evidence>
<dbReference type="SUPFAM" id="SSF49313">
    <property type="entry name" value="Cadherin-like"/>
    <property type="match status" value="2"/>
</dbReference>
<feature type="domain" description="Cadherin" evidence="17">
    <location>
        <begin position="104"/>
        <end position="151"/>
    </location>
</feature>
<keyword evidence="8 16" id="KW-1133">Transmembrane helix</keyword>
<dbReference type="FunFam" id="2.60.40.60:FF:000045">
    <property type="entry name" value="Cadherin 2"/>
    <property type="match status" value="1"/>
</dbReference>
<dbReference type="GO" id="GO:0044331">
    <property type="term" value="P:cell-cell adhesion mediated by cadherin"/>
    <property type="evidence" value="ECO:0007669"/>
    <property type="project" value="TreeGrafter"/>
</dbReference>
<feature type="compositionally biased region" description="Low complexity" evidence="15">
    <location>
        <begin position="642"/>
        <end position="660"/>
    </location>
</feature>
<keyword evidence="5" id="KW-0677">Repeat</keyword>
<keyword evidence="9 16" id="KW-0472">Membrane</keyword>
<dbReference type="GO" id="GO:0005912">
    <property type="term" value="C:adherens junction"/>
    <property type="evidence" value="ECO:0007669"/>
    <property type="project" value="TreeGrafter"/>
</dbReference>
<evidence type="ECO:0000256" key="12">
    <source>
        <dbReference type="PROSITE-ProRule" id="PRU00043"/>
    </source>
</evidence>
<evidence type="ECO:0000313" key="18">
    <source>
        <dbReference type="EMBL" id="KAJ8779102.1"/>
    </source>
</evidence>
<dbReference type="SMART" id="SM00112">
    <property type="entry name" value="CA"/>
    <property type="match status" value="2"/>
</dbReference>
<evidence type="ECO:0000256" key="4">
    <source>
        <dbReference type="ARBA" id="ARBA00022723"/>
    </source>
</evidence>
<feature type="transmembrane region" description="Helical" evidence="16">
    <location>
        <begin position="486"/>
        <end position="504"/>
    </location>
</feature>
<evidence type="ECO:0000256" key="1">
    <source>
        <dbReference type="ARBA" id="ARBA00004251"/>
    </source>
</evidence>
<evidence type="ECO:0000313" key="19">
    <source>
        <dbReference type="Proteomes" id="UP001159641"/>
    </source>
</evidence>
<dbReference type="GO" id="GO:0034332">
    <property type="term" value="P:adherens junction organization"/>
    <property type="evidence" value="ECO:0007669"/>
    <property type="project" value="TreeGrafter"/>
</dbReference>
<evidence type="ECO:0000256" key="6">
    <source>
        <dbReference type="ARBA" id="ARBA00022837"/>
    </source>
</evidence>
<feature type="domain" description="Cadherin" evidence="17">
    <location>
        <begin position="152"/>
        <end position="288"/>
    </location>
</feature>
<comment type="function">
    <text evidence="14">Cadherins are calcium-dependent cell adhesion proteins.</text>
</comment>
<feature type="transmembrane region" description="Helical" evidence="16">
    <location>
        <begin position="397"/>
        <end position="419"/>
    </location>
</feature>
<evidence type="ECO:0000256" key="9">
    <source>
        <dbReference type="ARBA" id="ARBA00023136"/>
    </source>
</evidence>
<reference evidence="18 19" key="1">
    <citation type="submission" date="2022-11" db="EMBL/GenBank/DDBJ databases">
        <title>Whole genome sequence of Eschrichtius robustus ER-17-0199.</title>
        <authorList>
            <person name="Bruniche-Olsen A."/>
            <person name="Black A.N."/>
            <person name="Fields C.J."/>
            <person name="Walden K."/>
            <person name="Dewoody J.A."/>
        </authorList>
    </citation>
    <scope>NUCLEOTIDE SEQUENCE [LARGE SCALE GENOMIC DNA]</scope>
    <source>
        <strain evidence="18">ER-17-0199</strain>
        <tissue evidence="18">Blubber</tissue>
    </source>
</reference>
<dbReference type="PROSITE" id="PS00232">
    <property type="entry name" value="CADHERIN_1"/>
    <property type="match status" value="1"/>
</dbReference>
<dbReference type="FunFam" id="2.60.40.60:FF:000027">
    <property type="entry name" value="Cadherin 2"/>
    <property type="match status" value="1"/>
</dbReference>
<evidence type="ECO:0000256" key="3">
    <source>
        <dbReference type="ARBA" id="ARBA00022692"/>
    </source>
</evidence>
<accession>A0AB34GFT6</accession>
<evidence type="ECO:0000256" key="5">
    <source>
        <dbReference type="ARBA" id="ARBA00022737"/>
    </source>
</evidence>
<dbReference type="FunFam" id="4.10.900.10:FF:000001">
    <property type="entry name" value="Cadherin 2"/>
    <property type="match status" value="1"/>
</dbReference>
<evidence type="ECO:0000256" key="16">
    <source>
        <dbReference type="SAM" id="Phobius"/>
    </source>
</evidence>
<dbReference type="GO" id="GO:0000902">
    <property type="term" value="P:cell morphogenesis"/>
    <property type="evidence" value="ECO:0007669"/>
    <property type="project" value="TreeGrafter"/>
</dbReference>
<dbReference type="GO" id="GO:0008013">
    <property type="term" value="F:beta-catenin binding"/>
    <property type="evidence" value="ECO:0007669"/>
    <property type="project" value="TreeGrafter"/>
</dbReference>
<evidence type="ECO:0000256" key="10">
    <source>
        <dbReference type="ARBA" id="ARBA00023180"/>
    </source>
</evidence>
<dbReference type="GO" id="GO:0045296">
    <property type="term" value="F:cadherin binding"/>
    <property type="evidence" value="ECO:0007669"/>
    <property type="project" value="TreeGrafter"/>
</dbReference>
<keyword evidence="19" id="KW-1185">Reference proteome</keyword>
<keyword evidence="7 13" id="KW-0130">Cell adhesion</keyword>
<keyword evidence="10" id="KW-0325">Glycoprotein</keyword>
<organism evidence="18 19">
    <name type="scientific">Eschrichtius robustus</name>
    <name type="common">California gray whale</name>
    <name type="synonym">Eschrichtius gibbosus</name>
    <dbReference type="NCBI Taxonomy" id="9764"/>
    <lineage>
        <taxon>Eukaryota</taxon>
        <taxon>Metazoa</taxon>
        <taxon>Chordata</taxon>
        <taxon>Craniata</taxon>
        <taxon>Vertebrata</taxon>
        <taxon>Euteleostomi</taxon>
        <taxon>Mammalia</taxon>
        <taxon>Eutheria</taxon>
        <taxon>Laurasiatheria</taxon>
        <taxon>Artiodactyla</taxon>
        <taxon>Whippomorpha</taxon>
        <taxon>Cetacea</taxon>
        <taxon>Mysticeti</taxon>
        <taxon>Eschrichtiidae</taxon>
        <taxon>Eschrichtius</taxon>
    </lineage>
</organism>
<dbReference type="GO" id="GO:0016339">
    <property type="term" value="P:calcium-dependent cell-cell adhesion via plasma membrane cell adhesion molecules"/>
    <property type="evidence" value="ECO:0007669"/>
    <property type="project" value="TreeGrafter"/>
</dbReference>
<dbReference type="Proteomes" id="UP001159641">
    <property type="component" value="Unassembled WGS sequence"/>
</dbReference>
<evidence type="ECO:0000256" key="14">
    <source>
        <dbReference type="RuleBase" id="RU004357"/>
    </source>
</evidence>
<dbReference type="Pfam" id="PF01049">
    <property type="entry name" value="CADH_Y-type_LIR"/>
    <property type="match status" value="1"/>
</dbReference>
<dbReference type="GO" id="GO:0005509">
    <property type="term" value="F:calcium ion binding"/>
    <property type="evidence" value="ECO:0007669"/>
    <property type="project" value="UniProtKB-UniRule"/>
</dbReference>
<name>A0AB34GFT6_ESCRO</name>
<evidence type="ECO:0000256" key="11">
    <source>
        <dbReference type="ARBA" id="ARBA00041040"/>
    </source>
</evidence>
<dbReference type="InterPro" id="IPR027397">
    <property type="entry name" value="Catenin-bd_sf"/>
</dbReference>
<evidence type="ECO:0000256" key="13">
    <source>
        <dbReference type="RuleBase" id="RU003318"/>
    </source>
</evidence>
<comment type="caution">
    <text evidence="18">The sequence shown here is derived from an EMBL/GenBank/DDBJ whole genome shotgun (WGS) entry which is preliminary data.</text>
</comment>
<dbReference type="CDD" id="cd11304">
    <property type="entry name" value="Cadherin_repeat"/>
    <property type="match status" value="3"/>
</dbReference>
<dbReference type="PANTHER" id="PTHR24027">
    <property type="entry name" value="CADHERIN-23"/>
    <property type="match status" value="1"/>
</dbReference>
<feature type="region of interest" description="Disordered" evidence="15">
    <location>
        <begin position="616"/>
        <end position="666"/>
    </location>
</feature>
<evidence type="ECO:0000256" key="2">
    <source>
        <dbReference type="ARBA" id="ARBA00022475"/>
    </source>
</evidence>